<feature type="binding site" evidence="9 11">
    <location>
        <position position="127"/>
    </location>
    <ligand>
        <name>substrate</name>
    </ligand>
</feature>
<dbReference type="InterPro" id="IPR001754">
    <property type="entry name" value="OMPdeCOase_dom"/>
</dbReference>
<sequence length="244" mass="26312">MNISPRDRLIVALDVPDLKQAQNLIDRLGSSVNFYKVGNQLFTSCGPKIVELIKERGHQVFLDLKYHDIPNTVARAAQAAYELGVDMFNMHAMGGFSMMETAATTVTNSASSDKKTKPVMLGVTVLTSMDEATFQDVLGTPGRSIEEQVLHLARLSQSAGLDGVVASPHEIAMLRQELGSEFVILTPGIRPADSSSDDQKRFLTPGQAISTGADYLVVGRPITAAKDPADAATKIIKEIEDALK</sequence>
<feature type="active site" description="For OMPdecase activity" evidence="10">
    <location>
        <position position="63"/>
    </location>
</feature>
<dbReference type="AlphaFoldDB" id="A0A1F5QZU9"/>
<comment type="similarity">
    <text evidence="8 9">Belongs to the OMP decarboxylase family. Type 1 subfamily.</text>
</comment>
<dbReference type="Gene3D" id="3.20.20.70">
    <property type="entry name" value="Aldolase class I"/>
    <property type="match status" value="1"/>
</dbReference>
<evidence type="ECO:0000256" key="2">
    <source>
        <dbReference type="ARBA" id="ARBA00004861"/>
    </source>
</evidence>
<dbReference type="GO" id="GO:0044205">
    <property type="term" value="P:'de novo' UMP biosynthetic process"/>
    <property type="evidence" value="ECO:0007669"/>
    <property type="project" value="UniProtKB-UniRule"/>
</dbReference>
<dbReference type="EMBL" id="MFFM01000051">
    <property type="protein sequence ID" value="OGF07181.1"/>
    <property type="molecule type" value="Genomic_DNA"/>
</dbReference>
<evidence type="ECO:0000256" key="4">
    <source>
        <dbReference type="ARBA" id="ARBA00022793"/>
    </source>
</evidence>
<evidence type="ECO:0000256" key="9">
    <source>
        <dbReference type="HAMAP-Rule" id="MF_01200"/>
    </source>
</evidence>
<dbReference type="PROSITE" id="PS00156">
    <property type="entry name" value="OMPDECASE"/>
    <property type="match status" value="1"/>
</dbReference>
<reference evidence="14 15" key="1">
    <citation type="journal article" date="2016" name="Nat. Commun.">
        <title>Thousands of microbial genomes shed light on interconnected biogeochemical processes in an aquifer system.</title>
        <authorList>
            <person name="Anantharaman K."/>
            <person name="Brown C.T."/>
            <person name="Hug L.A."/>
            <person name="Sharon I."/>
            <person name="Castelle C.J."/>
            <person name="Probst A.J."/>
            <person name="Thomas B.C."/>
            <person name="Singh A."/>
            <person name="Wilkins M.J."/>
            <person name="Karaoz U."/>
            <person name="Brodie E.L."/>
            <person name="Williams K.H."/>
            <person name="Hubbard S.S."/>
            <person name="Banfield J.F."/>
        </authorList>
    </citation>
    <scope>NUCLEOTIDE SEQUENCE [LARGE SCALE GENOMIC DNA]</scope>
</reference>
<dbReference type="EC" id="4.1.1.23" evidence="9"/>
<feature type="binding site" evidence="9 11">
    <location>
        <position position="36"/>
    </location>
    <ligand>
        <name>substrate</name>
    </ligand>
</feature>
<dbReference type="NCBIfam" id="TIGR01740">
    <property type="entry name" value="pyrF"/>
    <property type="match status" value="1"/>
</dbReference>
<dbReference type="GO" id="GO:0005829">
    <property type="term" value="C:cytosol"/>
    <property type="evidence" value="ECO:0007669"/>
    <property type="project" value="TreeGrafter"/>
</dbReference>
<dbReference type="NCBIfam" id="NF001273">
    <property type="entry name" value="PRK00230.1"/>
    <property type="match status" value="1"/>
</dbReference>
<dbReference type="PANTHER" id="PTHR32119">
    <property type="entry name" value="OROTIDINE 5'-PHOSPHATE DECARBOXYLASE"/>
    <property type="match status" value="1"/>
</dbReference>
<comment type="subunit">
    <text evidence="3 9">Homodimer.</text>
</comment>
<gene>
    <name evidence="9" type="primary">pyrF</name>
    <name evidence="14" type="ORF">A2024_09695</name>
</gene>
<dbReference type="CDD" id="cd04725">
    <property type="entry name" value="OMP_decarboxylase_like"/>
    <property type="match status" value="1"/>
</dbReference>
<evidence type="ECO:0000256" key="10">
    <source>
        <dbReference type="PIRSR" id="PIRSR614732-1"/>
    </source>
</evidence>
<feature type="binding site" evidence="9 11">
    <location>
        <position position="14"/>
    </location>
    <ligand>
        <name>substrate</name>
    </ligand>
</feature>
<name>A0A1F5QZU9_9BACT</name>
<evidence type="ECO:0000256" key="1">
    <source>
        <dbReference type="ARBA" id="ARBA00002356"/>
    </source>
</evidence>
<dbReference type="UniPathway" id="UPA00070">
    <property type="reaction ID" value="UER00120"/>
</dbReference>
<dbReference type="GO" id="GO:0004590">
    <property type="term" value="F:orotidine-5'-phosphate decarboxylase activity"/>
    <property type="evidence" value="ECO:0007669"/>
    <property type="project" value="UniProtKB-UniRule"/>
</dbReference>
<dbReference type="PANTHER" id="PTHR32119:SF2">
    <property type="entry name" value="OROTIDINE 5'-PHOSPHATE DECARBOXYLASE"/>
    <property type="match status" value="1"/>
</dbReference>
<evidence type="ECO:0000256" key="6">
    <source>
        <dbReference type="ARBA" id="ARBA00023239"/>
    </source>
</evidence>
<dbReference type="Proteomes" id="UP000177230">
    <property type="component" value="Unassembled WGS sequence"/>
</dbReference>
<dbReference type="InterPro" id="IPR011060">
    <property type="entry name" value="RibuloseP-bd_barrel"/>
</dbReference>
<evidence type="ECO:0000256" key="12">
    <source>
        <dbReference type="RuleBase" id="RU000512"/>
    </source>
</evidence>
<keyword evidence="5 9" id="KW-0665">Pyrimidine biosynthesis</keyword>
<feature type="binding site" evidence="9">
    <location>
        <begin position="63"/>
        <end position="72"/>
    </location>
    <ligand>
        <name>substrate</name>
    </ligand>
</feature>
<evidence type="ECO:0000256" key="11">
    <source>
        <dbReference type="PIRSR" id="PIRSR614732-2"/>
    </source>
</evidence>
<proteinExistence type="inferred from homology"/>
<dbReference type="GO" id="GO:0006207">
    <property type="term" value="P:'de novo' pyrimidine nucleobase biosynthetic process"/>
    <property type="evidence" value="ECO:0007669"/>
    <property type="project" value="InterPro"/>
</dbReference>
<comment type="pathway">
    <text evidence="2 9 12">Pyrimidine metabolism; UMP biosynthesis via de novo pathway; UMP from orotate: step 2/2.</text>
</comment>
<keyword evidence="6 9" id="KW-0456">Lyase</keyword>
<dbReference type="SUPFAM" id="SSF51366">
    <property type="entry name" value="Ribulose-phoshate binding barrel"/>
    <property type="match status" value="1"/>
</dbReference>
<feature type="domain" description="Orotidine 5'-phosphate decarboxylase" evidence="13">
    <location>
        <begin position="8"/>
        <end position="235"/>
    </location>
</feature>
<dbReference type="InterPro" id="IPR014732">
    <property type="entry name" value="OMPdecase"/>
</dbReference>
<dbReference type="Pfam" id="PF00215">
    <property type="entry name" value="OMPdecase"/>
    <property type="match status" value="1"/>
</dbReference>
<comment type="catalytic activity">
    <reaction evidence="7 9 12">
        <text>orotidine 5'-phosphate + H(+) = UMP + CO2</text>
        <dbReference type="Rhea" id="RHEA:11596"/>
        <dbReference type="ChEBI" id="CHEBI:15378"/>
        <dbReference type="ChEBI" id="CHEBI:16526"/>
        <dbReference type="ChEBI" id="CHEBI:57538"/>
        <dbReference type="ChEBI" id="CHEBI:57865"/>
        <dbReference type="EC" id="4.1.1.23"/>
    </reaction>
</comment>
<dbReference type="InterPro" id="IPR018089">
    <property type="entry name" value="OMPdecase_AS"/>
</dbReference>
<evidence type="ECO:0000256" key="8">
    <source>
        <dbReference type="ARBA" id="ARBA00061012"/>
    </source>
</evidence>
<dbReference type="InterPro" id="IPR047596">
    <property type="entry name" value="OMPdecase_bac"/>
</dbReference>
<comment type="function">
    <text evidence="1 9">Catalyzes the decarboxylation of orotidine 5'-monophosphate (OMP) to uridine 5'-monophosphate (UMP).</text>
</comment>
<dbReference type="HAMAP" id="MF_01200_B">
    <property type="entry name" value="OMPdecase_type1_B"/>
    <property type="match status" value="1"/>
</dbReference>
<dbReference type="InterPro" id="IPR013785">
    <property type="entry name" value="Aldolase_TIM"/>
</dbReference>
<accession>A0A1F5QZU9</accession>
<evidence type="ECO:0000259" key="13">
    <source>
        <dbReference type="SMART" id="SM00934"/>
    </source>
</evidence>
<feature type="binding site" evidence="9 11">
    <location>
        <position position="220"/>
    </location>
    <ligand>
        <name>substrate</name>
    </ligand>
</feature>
<evidence type="ECO:0000256" key="3">
    <source>
        <dbReference type="ARBA" id="ARBA00011738"/>
    </source>
</evidence>
<feature type="active site" description="For OMPdecase activity" evidence="10">
    <location>
        <position position="68"/>
    </location>
</feature>
<feature type="binding site" evidence="9 11">
    <location>
        <position position="199"/>
    </location>
    <ligand>
        <name>substrate</name>
    </ligand>
</feature>
<keyword evidence="4 9" id="KW-0210">Decarboxylase</keyword>
<feature type="active site" description="Proton donor" evidence="9">
    <location>
        <position position="65"/>
    </location>
</feature>
<evidence type="ECO:0000256" key="5">
    <source>
        <dbReference type="ARBA" id="ARBA00022975"/>
    </source>
</evidence>
<organism evidence="14 15">
    <name type="scientific">Candidatus Edwardsbacteria bacterium GWF2_54_11</name>
    <dbReference type="NCBI Taxonomy" id="1817851"/>
    <lineage>
        <taxon>Bacteria</taxon>
        <taxon>Candidatus Edwardsiibacteriota</taxon>
    </lineage>
</organism>
<evidence type="ECO:0000313" key="15">
    <source>
        <dbReference type="Proteomes" id="UP000177230"/>
    </source>
</evidence>
<feature type="binding site" evidence="9 11">
    <location>
        <position position="190"/>
    </location>
    <ligand>
        <name>substrate</name>
    </ligand>
</feature>
<feature type="binding site" evidence="9 11">
    <location>
        <position position="219"/>
    </location>
    <ligand>
        <name>substrate</name>
    </ligand>
</feature>
<evidence type="ECO:0000313" key="14">
    <source>
        <dbReference type="EMBL" id="OGF07181.1"/>
    </source>
</evidence>
<comment type="caution">
    <text evidence="14">The sequence shown here is derived from an EMBL/GenBank/DDBJ whole genome shotgun (WGS) entry which is preliminary data.</text>
</comment>
<evidence type="ECO:0000256" key="7">
    <source>
        <dbReference type="ARBA" id="ARBA00049157"/>
    </source>
</evidence>
<protein>
    <recommendedName>
        <fullName evidence="9">Orotidine 5'-phosphate decarboxylase</fullName>
        <ecNumber evidence="9">4.1.1.23</ecNumber>
    </recommendedName>
    <alternativeName>
        <fullName evidence="9">OMP decarboxylase</fullName>
        <shortName evidence="9">OMPDCase</shortName>
        <shortName evidence="9">OMPdecase</shortName>
    </alternativeName>
</protein>
<dbReference type="SMART" id="SM00934">
    <property type="entry name" value="OMPdecase"/>
    <property type="match status" value="1"/>
</dbReference>
<feature type="active site" description="For OMPdecase activity" evidence="10">
    <location>
        <position position="65"/>
    </location>
</feature>
<dbReference type="FunFam" id="3.20.20.70:FF:000015">
    <property type="entry name" value="Orotidine 5'-phosphate decarboxylase"/>
    <property type="match status" value="1"/>
</dbReference>